<feature type="compositionally biased region" description="Low complexity" evidence="7">
    <location>
        <begin position="174"/>
        <end position="184"/>
    </location>
</feature>
<evidence type="ECO:0000256" key="7">
    <source>
        <dbReference type="SAM" id="MobiDB-lite"/>
    </source>
</evidence>
<evidence type="ECO:0000256" key="4">
    <source>
        <dbReference type="ARBA" id="ARBA00022806"/>
    </source>
</evidence>
<keyword evidence="4" id="KW-0067">ATP-binding</keyword>
<name>A0ABR2HPC8_9PEZI</name>
<feature type="compositionally biased region" description="Polar residues" evidence="7">
    <location>
        <begin position="105"/>
        <end position="118"/>
    </location>
</feature>
<dbReference type="InterPro" id="IPR027417">
    <property type="entry name" value="P-loop_NTPase"/>
</dbReference>
<dbReference type="InterPro" id="IPR000571">
    <property type="entry name" value="Znf_CCCH"/>
</dbReference>
<keyword evidence="4" id="KW-0347">Helicase</keyword>
<comment type="caution">
    <text evidence="9">The sequence shown here is derived from an EMBL/GenBank/DDBJ whole genome shotgun (WGS) entry which is preliminary data.</text>
</comment>
<dbReference type="InterPro" id="IPR047187">
    <property type="entry name" value="SF1_C_Upf1"/>
</dbReference>
<dbReference type="PROSITE" id="PS50103">
    <property type="entry name" value="ZF_C3H1"/>
    <property type="match status" value="1"/>
</dbReference>
<accession>A0ABR2HPC8</accession>
<dbReference type="InterPro" id="IPR000967">
    <property type="entry name" value="Znf_NFX1"/>
</dbReference>
<sequence>MGRGPPPSRGPLAVRPKEPCPRWKHDGDCVFGDICKFSHDGKPGVPSSENRQQPPTQGNPTFQSPQQPLITRTPNLRDHQHSPVQGNTTYENPRHPSSQDKPGSRGDWQSSAPSNEPSSRGDWRSSALNNANLHGQHRSPLEKSNDIQRPQYPSARDGPGPQNQRQPSSRGNHSSQSQRQPSSQGNANTRKPRVVHNEDELREWKRLLRQAASNRTARVRFFELALKLVDGEVGMSQDMVKTLAQDPGLLVIRTLIQDHLPQAFSDQEKMVLWITELEPLMRVISHQRLMDSAVLEQSVFSIYNFLGGVGGQRMKTLYEFIIEFIPSVPIGKSPASQAISDRVSIIELSLGVLSKMIDSNSTNTVNQDFSSVVNLLEPLLDDAASSQDHSHYVELQARKWLSYIKRRLGVGDSLPFSAPQTQAAGTIVEFVLPKNLPGHLSASGPRHDNDHSDIQKISILPTPDEIISVRDEYLPTNKPSSFHLPGIIGRLDREFRLLREDTVGQLRDVVRTQLDKMQNPDAIRPRHKNMRTFTYFGAEPRHIGFDRLQGLDLLVKFNQPASGRDSISREEWWMHSKRLQPGGLVCVVSSDGSTLFCVVSDRTRYRSGNNTSQSDGEANFSHKKASLADKSDYAYVHLRVAEPKPSNTVEVLQWFQAIGPHQERCLVEFPGVLLPSFQHTLEALQQITQVPRMPFIELIAPDQQQPGVVDVPPPQYATKPDFFFDLSSLTDGTPLQCAPDQPLDPELLSQHSTLDATQSAALLASLSRSLALIQGPPGTGKSYTGEKLVQVLLDNKKRAKLGPILCVCYTNHALDQLLEHLLDAGVQQVIRIGSRSKSSRLENLNLRYISSNAERTRSENQSLWANKNDLDAHMGVLEECIQQLETCLSRDSIKSHLAENYPRFHTELADFAIDDEDGFRLVQRHQQQRLEKWLYGGAVAITPSRDPSELLDADLWTMTHVERQSLYCHWAHEIRDPIIDEFQEEYQLWESVKDGRNRVAREVDLRCLSEADIVGVTTTGLAKNLNLLRRLPCKMLLCEEAGEVLEAHNLTALLPSIQHAILIGDNLQLRPQIQNFELHSSNSRGAQYSLDMSMFERLVSPPHDDEQKLPYNTLQTQRRMHPSISELVQSTLYPNLEDGGPVADYPEVCGMKKRLFWFNHQAPEDQALQSDPTSTSHVNSFEIEMTVALVQHLVRQGVYGADDIAVLTPYLGQLHRLRHRMKHLVEISLGDKDTEELISLEADDGGIQVDFNSQPAPASKTSLLKSVRLATVDNFQGEEAKVVVISLVRSNEDQRCGFLSTSNRINVLLSRAKHGMYILGNSETYGNVGMWAQVIDILRAKDSIGNQLELECPRHPDSSLLVSQADHFLQHSPEGGCNRACERRLSCGHSCMYQCHSDMLHNAAKCLDPCLRPLQDCDHACPNVCGDTCPTACRVRLEDLEIKLHCGHVVTSAFCWQAQQPESMDCHVPVEKIVPGCEHTVTVPCFVDVNSKTYMCQATCSTPQSCGHPCMSPCYRCNTRVSSGLVVMERHGFCTQTCNRTHSACGHSCQLRCHREASCPPCSAPCEVRCSHSVCGKKCHEPCAPCPEPTCESRDVHQEDASSQVPYEEIEKMMKDLIEFKV</sequence>
<keyword evidence="10" id="KW-1185">Reference proteome</keyword>
<keyword evidence="4" id="KW-0378">Hydrolase</keyword>
<dbReference type="CDD" id="cd17936">
    <property type="entry name" value="EEXXEc_NFX1"/>
    <property type="match status" value="1"/>
</dbReference>
<keyword evidence="2" id="KW-0677">Repeat</keyword>
<dbReference type="PANTHER" id="PTHR10887:SF445">
    <property type="entry name" value="NFX1-TYPE ZINC FINGER-CONTAINING PROTEIN 1"/>
    <property type="match status" value="1"/>
</dbReference>
<dbReference type="Gene3D" id="3.40.50.300">
    <property type="entry name" value="P-loop containing nucleotide triphosphate hydrolases"/>
    <property type="match status" value="2"/>
</dbReference>
<keyword evidence="3 6" id="KW-0863">Zinc-finger</keyword>
<dbReference type="Pfam" id="PF13087">
    <property type="entry name" value="AAA_12"/>
    <property type="match status" value="1"/>
</dbReference>
<feature type="compositionally biased region" description="Polar residues" evidence="7">
    <location>
        <begin position="161"/>
        <end position="173"/>
    </location>
</feature>
<dbReference type="PANTHER" id="PTHR10887">
    <property type="entry name" value="DNA2/NAM7 HELICASE FAMILY"/>
    <property type="match status" value="1"/>
</dbReference>
<dbReference type="CDD" id="cd06008">
    <property type="entry name" value="NF-X1-zinc-finger"/>
    <property type="match status" value="1"/>
</dbReference>
<dbReference type="CDD" id="cd18808">
    <property type="entry name" value="SF1_C_Upf1"/>
    <property type="match status" value="1"/>
</dbReference>
<gene>
    <name evidence="9" type="ORF">PGQ11_013447</name>
</gene>
<dbReference type="SMART" id="SM00438">
    <property type="entry name" value="ZnF_NFX"/>
    <property type="match status" value="4"/>
</dbReference>
<proteinExistence type="predicted"/>
<evidence type="ECO:0000259" key="8">
    <source>
        <dbReference type="PROSITE" id="PS50103"/>
    </source>
</evidence>
<evidence type="ECO:0000256" key="3">
    <source>
        <dbReference type="ARBA" id="ARBA00022771"/>
    </source>
</evidence>
<feature type="compositionally biased region" description="Polar residues" evidence="7">
    <location>
        <begin position="82"/>
        <end position="91"/>
    </location>
</feature>
<reference evidence="9 10" key="1">
    <citation type="journal article" date="2024" name="IMA Fungus">
        <title>Apiospora arundinis, a panoply of carbohydrate-active enzymes and secondary metabolites.</title>
        <authorList>
            <person name="Sorensen T."/>
            <person name="Petersen C."/>
            <person name="Muurmann A.T."/>
            <person name="Christiansen J.V."/>
            <person name="Brundto M.L."/>
            <person name="Overgaard C.K."/>
            <person name="Boysen A.T."/>
            <person name="Wollenberg R.D."/>
            <person name="Larsen T.O."/>
            <person name="Sorensen J.L."/>
            <person name="Nielsen K.L."/>
            <person name="Sondergaard T.E."/>
        </authorList>
    </citation>
    <scope>NUCLEOTIDE SEQUENCE [LARGE SCALE GENOMIC DNA]</scope>
    <source>
        <strain evidence="9 10">AAU 773</strain>
    </source>
</reference>
<evidence type="ECO:0000256" key="2">
    <source>
        <dbReference type="ARBA" id="ARBA00022737"/>
    </source>
</evidence>
<dbReference type="Proteomes" id="UP001390339">
    <property type="component" value="Unassembled WGS sequence"/>
</dbReference>
<organism evidence="9 10">
    <name type="scientific">Apiospora arundinis</name>
    <dbReference type="NCBI Taxonomy" id="335852"/>
    <lineage>
        <taxon>Eukaryota</taxon>
        <taxon>Fungi</taxon>
        <taxon>Dikarya</taxon>
        <taxon>Ascomycota</taxon>
        <taxon>Pezizomycotina</taxon>
        <taxon>Sordariomycetes</taxon>
        <taxon>Xylariomycetidae</taxon>
        <taxon>Amphisphaeriales</taxon>
        <taxon>Apiosporaceae</taxon>
        <taxon>Apiospora</taxon>
    </lineage>
</organism>
<evidence type="ECO:0000256" key="5">
    <source>
        <dbReference type="ARBA" id="ARBA00022833"/>
    </source>
</evidence>
<dbReference type="InterPro" id="IPR045055">
    <property type="entry name" value="DNA2/NAM7-like"/>
</dbReference>
<dbReference type="InterPro" id="IPR041679">
    <property type="entry name" value="DNA2/NAM7-like_C"/>
</dbReference>
<evidence type="ECO:0000256" key="1">
    <source>
        <dbReference type="ARBA" id="ARBA00022723"/>
    </source>
</evidence>
<feature type="compositionally biased region" description="Basic and acidic residues" evidence="7">
    <location>
        <begin position="92"/>
        <end position="104"/>
    </location>
</feature>
<keyword evidence="1 6" id="KW-0479">Metal-binding</keyword>
<keyword evidence="4" id="KW-0547">Nucleotide-binding</keyword>
<evidence type="ECO:0000256" key="6">
    <source>
        <dbReference type="PROSITE-ProRule" id="PRU00723"/>
    </source>
</evidence>
<feature type="compositionally biased region" description="Basic and acidic residues" evidence="7">
    <location>
        <begin position="15"/>
        <end position="28"/>
    </location>
</feature>
<dbReference type="EMBL" id="JAPCWZ010000009">
    <property type="protein sequence ID" value="KAK8850968.1"/>
    <property type="molecule type" value="Genomic_DNA"/>
</dbReference>
<dbReference type="SUPFAM" id="SSF52540">
    <property type="entry name" value="P-loop containing nucleoside triphosphate hydrolases"/>
    <property type="match status" value="1"/>
</dbReference>
<keyword evidence="5 6" id="KW-0862">Zinc</keyword>
<feature type="compositionally biased region" description="Polar residues" evidence="7">
    <location>
        <begin position="47"/>
        <end position="74"/>
    </location>
</feature>
<feature type="region of interest" description="Disordered" evidence="7">
    <location>
        <begin position="1"/>
        <end position="197"/>
    </location>
</feature>
<evidence type="ECO:0000313" key="9">
    <source>
        <dbReference type="EMBL" id="KAK8850968.1"/>
    </source>
</evidence>
<dbReference type="InterPro" id="IPR041677">
    <property type="entry name" value="DNA2/NAM7_AAA_11"/>
</dbReference>
<feature type="domain" description="C3H1-type" evidence="8">
    <location>
        <begin position="15"/>
        <end position="42"/>
    </location>
</feature>
<protein>
    <recommendedName>
        <fullName evidence="8">C3H1-type domain-containing protein</fullName>
    </recommendedName>
</protein>
<dbReference type="Pfam" id="PF13086">
    <property type="entry name" value="AAA_11"/>
    <property type="match status" value="1"/>
</dbReference>
<feature type="zinc finger region" description="C3H1-type" evidence="6">
    <location>
        <begin position="15"/>
        <end position="42"/>
    </location>
</feature>
<dbReference type="SMART" id="SM00356">
    <property type="entry name" value="ZnF_C3H1"/>
    <property type="match status" value="1"/>
</dbReference>
<evidence type="ECO:0000313" key="10">
    <source>
        <dbReference type="Proteomes" id="UP001390339"/>
    </source>
</evidence>